<feature type="region of interest" description="Disordered" evidence="1">
    <location>
        <begin position="95"/>
        <end position="117"/>
    </location>
</feature>
<feature type="domain" description="Glycosyl transferase CAP10" evidence="2">
    <location>
        <begin position="76"/>
        <end position="144"/>
    </location>
</feature>
<dbReference type="Proteomes" id="UP001140949">
    <property type="component" value="Unassembled WGS sequence"/>
</dbReference>
<reference evidence="3" key="2">
    <citation type="submission" date="2023-04" db="EMBL/GenBank/DDBJ databases">
        <authorList>
            <person name="Bruccoleri R.E."/>
            <person name="Oakeley E.J."/>
            <person name="Faust A.-M."/>
            <person name="Dessus-Babus S."/>
            <person name="Altorfer M."/>
            <person name="Burckhardt D."/>
            <person name="Oertli M."/>
            <person name="Naumann U."/>
            <person name="Petersen F."/>
            <person name="Wong J."/>
        </authorList>
    </citation>
    <scope>NUCLEOTIDE SEQUENCE</scope>
    <source>
        <strain evidence="3">GSM-AAB239-AS_SAM_17_03QT</strain>
        <tissue evidence="3">Leaf</tissue>
    </source>
</reference>
<dbReference type="AlphaFoldDB" id="A0AAX6HKC0"/>
<feature type="compositionally biased region" description="Polar residues" evidence="1">
    <location>
        <begin position="98"/>
        <end position="112"/>
    </location>
</feature>
<evidence type="ECO:0000256" key="1">
    <source>
        <dbReference type="SAM" id="MobiDB-lite"/>
    </source>
</evidence>
<reference evidence="3" key="1">
    <citation type="journal article" date="2023" name="GigaByte">
        <title>Genome assembly of the bearded iris, Iris pallida Lam.</title>
        <authorList>
            <person name="Bruccoleri R.E."/>
            <person name="Oakeley E.J."/>
            <person name="Faust A.M.E."/>
            <person name="Altorfer M."/>
            <person name="Dessus-Babus S."/>
            <person name="Burckhardt D."/>
            <person name="Oertli M."/>
            <person name="Naumann U."/>
            <person name="Petersen F."/>
            <person name="Wong J."/>
        </authorList>
    </citation>
    <scope>NUCLEOTIDE SEQUENCE</scope>
    <source>
        <strain evidence="3">GSM-AAB239-AS_SAM_17_03QT</strain>
    </source>
</reference>
<dbReference type="InterPro" id="IPR006598">
    <property type="entry name" value="CAP10"/>
</dbReference>
<gene>
    <name evidence="3" type="ORF">M6B38_118750</name>
</gene>
<feature type="region of interest" description="Disordered" evidence="1">
    <location>
        <begin position="35"/>
        <end position="73"/>
    </location>
</feature>
<dbReference type="Pfam" id="PF05686">
    <property type="entry name" value="Glyco_transf_90"/>
    <property type="match status" value="1"/>
</dbReference>
<accession>A0AAX6HKC0</accession>
<sequence length="147" mass="16913">MQISLPARRAISSPSPYCPDYFRWTTRTSVRGSPRASREKWWREPTAPPTSGWSSSTAEPTWSTTGRRSRRATSSHIWGILQLLRRYPGRLPDLDLMSTASTGPSQTPQTKGRTGRLRRRCSRIAGMSLRLTLWFPDWSFWGWLRST</sequence>
<evidence type="ECO:0000313" key="4">
    <source>
        <dbReference type="Proteomes" id="UP001140949"/>
    </source>
</evidence>
<organism evidence="3 4">
    <name type="scientific">Iris pallida</name>
    <name type="common">Sweet iris</name>
    <dbReference type="NCBI Taxonomy" id="29817"/>
    <lineage>
        <taxon>Eukaryota</taxon>
        <taxon>Viridiplantae</taxon>
        <taxon>Streptophyta</taxon>
        <taxon>Embryophyta</taxon>
        <taxon>Tracheophyta</taxon>
        <taxon>Spermatophyta</taxon>
        <taxon>Magnoliopsida</taxon>
        <taxon>Liliopsida</taxon>
        <taxon>Asparagales</taxon>
        <taxon>Iridaceae</taxon>
        <taxon>Iridoideae</taxon>
        <taxon>Irideae</taxon>
        <taxon>Iris</taxon>
    </lineage>
</organism>
<dbReference type="EMBL" id="JANAVB010009198">
    <property type="protein sequence ID" value="KAJ6840805.1"/>
    <property type="molecule type" value="Genomic_DNA"/>
</dbReference>
<feature type="compositionally biased region" description="Polar residues" evidence="1">
    <location>
        <begin position="49"/>
        <end position="60"/>
    </location>
</feature>
<evidence type="ECO:0000259" key="2">
    <source>
        <dbReference type="Pfam" id="PF05686"/>
    </source>
</evidence>
<proteinExistence type="predicted"/>
<comment type="caution">
    <text evidence="3">The sequence shown here is derived from an EMBL/GenBank/DDBJ whole genome shotgun (WGS) entry which is preliminary data.</text>
</comment>
<name>A0AAX6HKC0_IRIPA</name>
<evidence type="ECO:0000313" key="3">
    <source>
        <dbReference type="EMBL" id="KAJ6840805.1"/>
    </source>
</evidence>
<keyword evidence="4" id="KW-1185">Reference proteome</keyword>
<protein>
    <submittedName>
        <fullName evidence="3">Protein O-glucosyltransferase 1-like isoform X2</fullName>
    </submittedName>
</protein>